<evidence type="ECO:0008006" key="5">
    <source>
        <dbReference type="Google" id="ProtNLM"/>
    </source>
</evidence>
<keyword evidence="2" id="KW-0732">Signal</keyword>
<dbReference type="AlphaFoldDB" id="G7I1T0"/>
<evidence type="ECO:0000256" key="2">
    <source>
        <dbReference type="SAM" id="SignalP"/>
    </source>
</evidence>
<evidence type="ECO:0000313" key="4">
    <source>
        <dbReference type="Proteomes" id="UP000004840"/>
    </source>
</evidence>
<feature type="signal peptide" evidence="2">
    <location>
        <begin position="1"/>
        <end position="26"/>
    </location>
</feature>
<feature type="region of interest" description="Disordered" evidence="1">
    <location>
        <begin position="61"/>
        <end position="81"/>
    </location>
</feature>
<feature type="chain" id="PRO_5003496489" description="Secreted protein" evidence="2">
    <location>
        <begin position="27"/>
        <end position="176"/>
    </location>
</feature>
<evidence type="ECO:0000256" key="1">
    <source>
        <dbReference type="SAM" id="MobiDB-lite"/>
    </source>
</evidence>
<dbReference type="Proteomes" id="UP000004840">
    <property type="component" value="Unassembled WGS sequence"/>
</dbReference>
<protein>
    <recommendedName>
        <fullName evidence="5">Secreted protein</fullName>
    </recommendedName>
</protein>
<sequence length="176" mass="18796">MDFKRFAALVGATIFALTLSAPIAGANETPIQEPSPIETQSIEQLQKNPDVTLVEIPDVEESETGGFSTQANPNKSSGPGNTPVGTCYIAVWHPSRNPSTPWVGIQGQRAGCKHVNNFTLTLRKERAIGSKTLASKGALGNTTIRTSAQCDGRGKYFGTVSTPNKTYVESDRITLC</sequence>
<dbReference type="EMBL" id="CAFW01000103">
    <property type="protein sequence ID" value="CCE56395.1"/>
    <property type="molecule type" value="Genomic_DNA"/>
</dbReference>
<accession>G7I1T0</accession>
<dbReference type="GeneID" id="82879018"/>
<name>G7I1T0_9CORY</name>
<proteinExistence type="predicted"/>
<evidence type="ECO:0000313" key="3">
    <source>
        <dbReference type="EMBL" id="CCE56395.1"/>
    </source>
</evidence>
<gene>
    <name evidence="3" type="ORF">CCAS_14755</name>
</gene>
<comment type="caution">
    <text evidence="3">The sequence shown here is derived from an EMBL/GenBank/DDBJ whole genome shotgun (WGS) entry which is preliminary data.</text>
</comment>
<feature type="compositionally biased region" description="Polar residues" evidence="1">
    <location>
        <begin position="65"/>
        <end position="81"/>
    </location>
</feature>
<reference evidence="3 4" key="1">
    <citation type="journal article" date="2012" name="J. Bacteriol.">
        <title>Genome Sequence of Corynebacterium casei UCMA 3821, Isolated from a Smear-Ripened Cheese.</title>
        <authorList>
            <person name="Monnet C."/>
            <person name="Loux V."/>
            <person name="Bento P."/>
            <person name="Gibrat J.F."/>
            <person name="Straub C."/>
            <person name="Bonnarme P."/>
            <person name="Landaud S."/>
            <person name="Irlinger F."/>
        </authorList>
    </citation>
    <scope>NUCLEOTIDE SEQUENCE [LARGE SCALE GENOMIC DNA]</scope>
    <source>
        <strain evidence="3 4">UCMA 3821</strain>
    </source>
</reference>
<dbReference type="RefSeq" id="WP_006823822.1">
    <property type="nucleotide sequence ID" value="NZ_CAFW01000103.1"/>
</dbReference>
<organism evidence="3 4">
    <name type="scientific">Corynebacterium casei UCMA 3821</name>
    <dbReference type="NCBI Taxonomy" id="1110505"/>
    <lineage>
        <taxon>Bacteria</taxon>
        <taxon>Bacillati</taxon>
        <taxon>Actinomycetota</taxon>
        <taxon>Actinomycetes</taxon>
        <taxon>Mycobacteriales</taxon>
        <taxon>Corynebacteriaceae</taxon>
        <taxon>Corynebacterium</taxon>
    </lineage>
</organism>